<evidence type="ECO:0000313" key="2">
    <source>
        <dbReference type="Proteomes" id="UP001060215"/>
    </source>
</evidence>
<gene>
    <name evidence="1" type="ORF">LOK49_LG04G01466</name>
</gene>
<name>A0ACC0I4L0_9ERIC</name>
<proteinExistence type="predicted"/>
<sequence>MTTPYYNSRATKIAVVTNGEGYFEMACPHLSSSEFGGSGSNRGRQEGAEDRTKKNAEYWPATRSEWSPSRGVVFIIPCRLPSPSPKNQNLQIVCFNVNALNNEKFPLADCGVAADLWSAGCILAELYARKPIMPGRTELYGEVKPLT</sequence>
<comment type="caution">
    <text evidence="1">The sequence shown here is derived from an EMBL/GenBank/DDBJ whole genome shotgun (WGS) entry which is preliminary data.</text>
</comment>
<keyword evidence="2" id="KW-1185">Reference proteome</keyword>
<evidence type="ECO:0000313" key="1">
    <source>
        <dbReference type="EMBL" id="KAI8019665.1"/>
    </source>
</evidence>
<reference evidence="1 2" key="1">
    <citation type="journal article" date="2022" name="Plant J.">
        <title>Chromosome-level genome of Camellia lanceoleosa provides a valuable resource for understanding genome evolution and self-incompatibility.</title>
        <authorList>
            <person name="Gong W."/>
            <person name="Xiao S."/>
            <person name="Wang L."/>
            <person name="Liao Z."/>
            <person name="Chang Y."/>
            <person name="Mo W."/>
            <person name="Hu G."/>
            <person name="Li W."/>
            <person name="Zhao G."/>
            <person name="Zhu H."/>
            <person name="Hu X."/>
            <person name="Ji K."/>
            <person name="Xiang X."/>
            <person name="Song Q."/>
            <person name="Yuan D."/>
            <person name="Jin S."/>
            <person name="Zhang L."/>
        </authorList>
    </citation>
    <scope>NUCLEOTIDE SEQUENCE [LARGE SCALE GENOMIC DNA]</scope>
    <source>
        <strain evidence="1">SQ_2022a</strain>
    </source>
</reference>
<protein>
    <submittedName>
        <fullName evidence="1">Globulin-1 S allele</fullName>
    </submittedName>
</protein>
<organism evidence="1 2">
    <name type="scientific">Camellia lanceoleosa</name>
    <dbReference type="NCBI Taxonomy" id="1840588"/>
    <lineage>
        <taxon>Eukaryota</taxon>
        <taxon>Viridiplantae</taxon>
        <taxon>Streptophyta</taxon>
        <taxon>Embryophyta</taxon>
        <taxon>Tracheophyta</taxon>
        <taxon>Spermatophyta</taxon>
        <taxon>Magnoliopsida</taxon>
        <taxon>eudicotyledons</taxon>
        <taxon>Gunneridae</taxon>
        <taxon>Pentapetalae</taxon>
        <taxon>asterids</taxon>
        <taxon>Ericales</taxon>
        <taxon>Theaceae</taxon>
        <taxon>Camellia</taxon>
    </lineage>
</organism>
<dbReference type="Proteomes" id="UP001060215">
    <property type="component" value="Chromosome 2"/>
</dbReference>
<accession>A0ACC0I4L0</accession>
<dbReference type="EMBL" id="CM045759">
    <property type="protein sequence ID" value="KAI8019665.1"/>
    <property type="molecule type" value="Genomic_DNA"/>
</dbReference>